<dbReference type="Proteomes" id="UP000095283">
    <property type="component" value="Unplaced"/>
</dbReference>
<protein>
    <submittedName>
        <fullName evidence="2">Uncharacterized protein</fullName>
    </submittedName>
</protein>
<name>A0A1I7WGG1_HETBA</name>
<evidence type="ECO:0000313" key="1">
    <source>
        <dbReference type="Proteomes" id="UP000095283"/>
    </source>
</evidence>
<evidence type="ECO:0000313" key="2">
    <source>
        <dbReference type="WBParaSite" id="Hba_04081"/>
    </source>
</evidence>
<organism evidence="1 2">
    <name type="scientific">Heterorhabditis bacteriophora</name>
    <name type="common">Entomopathogenic nematode worm</name>
    <dbReference type="NCBI Taxonomy" id="37862"/>
    <lineage>
        <taxon>Eukaryota</taxon>
        <taxon>Metazoa</taxon>
        <taxon>Ecdysozoa</taxon>
        <taxon>Nematoda</taxon>
        <taxon>Chromadorea</taxon>
        <taxon>Rhabditida</taxon>
        <taxon>Rhabditina</taxon>
        <taxon>Rhabditomorpha</taxon>
        <taxon>Strongyloidea</taxon>
        <taxon>Heterorhabditidae</taxon>
        <taxon>Heterorhabditis</taxon>
    </lineage>
</organism>
<sequence>MKRQIRAVCTLADVVHIVKVINIKITSTRTEAGMHILPSGEQQIPPYFVSLHYIQRCIITITTRHATQNAVYAEPPITLCCAANADPFSDTDARTDRQKPANCSLYFETTYTVDHTHQLSTLSLVYSCDQSIQLSLMSPPIYQCMYFICLRQARNVVEKTTI</sequence>
<dbReference type="AlphaFoldDB" id="A0A1I7WGG1"/>
<accession>A0A1I7WGG1</accession>
<reference evidence="2" key="1">
    <citation type="submission" date="2016-11" db="UniProtKB">
        <authorList>
            <consortium name="WormBaseParasite"/>
        </authorList>
    </citation>
    <scope>IDENTIFICATION</scope>
</reference>
<proteinExistence type="predicted"/>
<keyword evidence="1" id="KW-1185">Reference proteome</keyword>
<dbReference type="WBParaSite" id="Hba_04081">
    <property type="protein sequence ID" value="Hba_04081"/>
    <property type="gene ID" value="Hba_04081"/>
</dbReference>